<organism evidence="1">
    <name type="scientific">Arundo donax</name>
    <name type="common">Giant reed</name>
    <name type="synonym">Donax arundinaceus</name>
    <dbReference type="NCBI Taxonomy" id="35708"/>
    <lineage>
        <taxon>Eukaryota</taxon>
        <taxon>Viridiplantae</taxon>
        <taxon>Streptophyta</taxon>
        <taxon>Embryophyta</taxon>
        <taxon>Tracheophyta</taxon>
        <taxon>Spermatophyta</taxon>
        <taxon>Magnoliopsida</taxon>
        <taxon>Liliopsida</taxon>
        <taxon>Poales</taxon>
        <taxon>Poaceae</taxon>
        <taxon>PACMAD clade</taxon>
        <taxon>Arundinoideae</taxon>
        <taxon>Arundineae</taxon>
        <taxon>Arundo</taxon>
    </lineage>
</organism>
<accession>A0A0A8YDQ8</accession>
<dbReference type="EMBL" id="GBRH01273709">
    <property type="protein sequence ID" value="JAD24186.1"/>
    <property type="molecule type" value="Transcribed_RNA"/>
</dbReference>
<reference evidence="1" key="1">
    <citation type="submission" date="2014-09" db="EMBL/GenBank/DDBJ databases">
        <authorList>
            <person name="Magalhaes I.L.F."/>
            <person name="Oliveira U."/>
            <person name="Santos F.R."/>
            <person name="Vidigal T.H.D.A."/>
            <person name="Brescovit A.D."/>
            <person name="Santos A.J."/>
        </authorList>
    </citation>
    <scope>NUCLEOTIDE SEQUENCE</scope>
    <source>
        <tissue evidence="1">Shoot tissue taken approximately 20 cm above the soil surface</tissue>
    </source>
</reference>
<name>A0A0A8YDQ8_ARUDO</name>
<protein>
    <submittedName>
        <fullName evidence="1">Uncharacterized protein</fullName>
    </submittedName>
</protein>
<sequence length="27" mass="3295">MLGCRLPNSWHKGCRPSYQRISCYQYF</sequence>
<reference evidence="1" key="2">
    <citation type="journal article" date="2015" name="Data Brief">
        <title>Shoot transcriptome of the giant reed, Arundo donax.</title>
        <authorList>
            <person name="Barrero R.A."/>
            <person name="Guerrero F.D."/>
            <person name="Moolhuijzen P."/>
            <person name="Goolsby J.A."/>
            <person name="Tidwell J."/>
            <person name="Bellgard S.E."/>
            <person name="Bellgard M.I."/>
        </authorList>
    </citation>
    <scope>NUCLEOTIDE SEQUENCE</scope>
    <source>
        <tissue evidence="1">Shoot tissue taken approximately 20 cm above the soil surface</tissue>
    </source>
</reference>
<proteinExistence type="predicted"/>
<evidence type="ECO:0000313" key="1">
    <source>
        <dbReference type="EMBL" id="JAD24186.1"/>
    </source>
</evidence>
<dbReference type="AlphaFoldDB" id="A0A0A8YDQ8"/>